<dbReference type="PROSITE" id="PS00075">
    <property type="entry name" value="DHFR_1"/>
    <property type="match status" value="1"/>
</dbReference>
<dbReference type="GO" id="GO:0004146">
    <property type="term" value="F:dihydrofolate reductase activity"/>
    <property type="evidence" value="ECO:0007669"/>
    <property type="project" value="UniProtKB-EC"/>
</dbReference>
<dbReference type="UniPathway" id="UPA00077">
    <property type="reaction ID" value="UER00158"/>
</dbReference>
<dbReference type="PROSITE" id="PS51330">
    <property type="entry name" value="DHFR_2"/>
    <property type="match status" value="1"/>
</dbReference>
<dbReference type="KEGG" id="cphy:B5808_04485"/>
<dbReference type="PANTHER" id="PTHR48069:SF3">
    <property type="entry name" value="DIHYDROFOLATE REDUCTASE"/>
    <property type="match status" value="1"/>
</dbReference>
<dbReference type="PANTHER" id="PTHR48069">
    <property type="entry name" value="DIHYDROFOLATE REDUCTASE"/>
    <property type="match status" value="1"/>
</dbReference>
<evidence type="ECO:0000313" key="9">
    <source>
        <dbReference type="EMBL" id="ARJ04561.1"/>
    </source>
</evidence>
<evidence type="ECO:0000256" key="4">
    <source>
        <dbReference type="ARBA" id="ARBA00022563"/>
    </source>
</evidence>
<sequence>MIGLVWAESREGVIGADGGIPWRIPEDMAHFREVTGSSVVVMGRRTWDSLPPRFRPLPGRENVVVTRDRSWSAEGARVAHSVGEALSGRRGDVWVIGGGEIYREALPSADVLEVTEVDASVEGDTVAPAIGPEWTPEAGAWQESSGGMRYRFVTYRRRS</sequence>
<dbReference type="Proteomes" id="UP000192775">
    <property type="component" value="Chromosome"/>
</dbReference>
<protein>
    <recommendedName>
        <fullName evidence="3 7">Dihydrofolate reductase</fullName>
        <ecNumber evidence="3 7">1.5.1.3</ecNumber>
    </recommendedName>
</protein>
<evidence type="ECO:0000256" key="6">
    <source>
        <dbReference type="ARBA" id="ARBA00023002"/>
    </source>
</evidence>
<evidence type="ECO:0000256" key="2">
    <source>
        <dbReference type="ARBA" id="ARBA00009539"/>
    </source>
</evidence>
<dbReference type="Gene3D" id="3.40.430.10">
    <property type="entry name" value="Dihydrofolate Reductase, subunit A"/>
    <property type="match status" value="1"/>
</dbReference>
<dbReference type="GO" id="GO:0050661">
    <property type="term" value="F:NADP binding"/>
    <property type="evidence" value="ECO:0007669"/>
    <property type="project" value="InterPro"/>
</dbReference>
<keyword evidence="10" id="KW-1185">Reference proteome</keyword>
<dbReference type="PIRSF" id="PIRSF000194">
    <property type="entry name" value="DHFR"/>
    <property type="match status" value="1"/>
</dbReference>
<dbReference type="InterPro" id="IPR001796">
    <property type="entry name" value="DHFR_dom"/>
</dbReference>
<evidence type="ECO:0000256" key="3">
    <source>
        <dbReference type="ARBA" id="ARBA00012856"/>
    </source>
</evidence>
<dbReference type="PRINTS" id="PR00070">
    <property type="entry name" value="DHFR"/>
</dbReference>
<comment type="similarity">
    <text evidence="2 7 8">Belongs to the dihydrofolate reductase family.</text>
</comment>
<dbReference type="STRING" id="1619308.B5808_04485"/>
<dbReference type="InterPro" id="IPR017925">
    <property type="entry name" value="DHFR_CS"/>
</dbReference>
<dbReference type="SUPFAM" id="SSF53597">
    <property type="entry name" value="Dihydrofolate reductase-like"/>
    <property type="match status" value="1"/>
</dbReference>
<reference evidence="9 10" key="1">
    <citation type="submission" date="2017-04" db="EMBL/GenBank/DDBJ databases">
        <authorList>
            <person name="Afonso C.L."/>
            <person name="Miller P.J."/>
            <person name="Scott M.A."/>
            <person name="Spackman E."/>
            <person name="Goraichik I."/>
            <person name="Dimitrov K.M."/>
            <person name="Suarez D.L."/>
            <person name="Swayne D.E."/>
        </authorList>
    </citation>
    <scope>NUCLEOTIDE SEQUENCE [LARGE SCALE GENOMIC DNA]</scope>
    <source>
        <strain evidence="10">XA(T)</strain>
    </source>
</reference>
<dbReference type="RefSeq" id="WP_085018702.1">
    <property type="nucleotide sequence ID" value="NZ_BMHD01000001.1"/>
</dbReference>
<dbReference type="Pfam" id="PF00186">
    <property type="entry name" value="DHFR_1"/>
    <property type="match status" value="1"/>
</dbReference>
<evidence type="ECO:0000313" key="10">
    <source>
        <dbReference type="Proteomes" id="UP000192775"/>
    </source>
</evidence>
<dbReference type="GO" id="GO:0005829">
    <property type="term" value="C:cytosol"/>
    <property type="evidence" value="ECO:0007669"/>
    <property type="project" value="TreeGrafter"/>
</dbReference>
<proteinExistence type="inferred from homology"/>
<name>A0A1X9LKU7_9MICO</name>
<organism evidence="9 10">
    <name type="scientific">Cnuibacter physcomitrellae</name>
    <dbReference type="NCBI Taxonomy" id="1619308"/>
    <lineage>
        <taxon>Bacteria</taxon>
        <taxon>Bacillati</taxon>
        <taxon>Actinomycetota</taxon>
        <taxon>Actinomycetes</taxon>
        <taxon>Micrococcales</taxon>
        <taxon>Microbacteriaceae</taxon>
        <taxon>Cnuibacter</taxon>
    </lineage>
</organism>
<evidence type="ECO:0000256" key="1">
    <source>
        <dbReference type="ARBA" id="ARBA00004903"/>
    </source>
</evidence>
<dbReference type="InterPro" id="IPR012259">
    <property type="entry name" value="DHFR"/>
</dbReference>
<accession>A0A1X9LKU7</accession>
<keyword evidence="4 7" id="KW-0554">One-carbon metabolism</keyword>
<dbReference type="GO" id="GO:0046654">
    <property type="term" value="P:tetrahydrofolate biosynthetic process"/>
    <property type="evidence" value="ECO:0007669"/>
    <property type="project" value="UniProtKB-UniPathway"/>
</dbReference>
<dbReference type="EC" id="1.5.1.3" evidence="3 7"/>
<comment type="pathway">
    <text evidence="1 7">Cofactor biosynthesis; tetrahydrofolate biosynthesis; 5,6,7,8-tetrahydrofolate from 7,8-dihydrofolate: step 1/1.</text>
</comment>
<dbReference type="AlphaFoldDB" id="A0A1X9LKU7"/>
<evidence type="ECO:0000256" key="8">
    <source>
        <dbReference type="RuleBase" id="RU004474"/>
    </source>
</evidence>
<evidence type="ECO:0000256" key="5">
    <source>
        <dbReference type="ARBA" id="ARBA00022857"/>
    </source>
</evidence>
<dbReference type="CDD" id="cd00209">
    <property type="entry name" value="DHFR"/>
    <property type="match status" value="1"/>
</dbReference>
<dbReference type="GO" id="GO:0046452">
    <property type="term" value="P:dihydrofolate metabolic process"/>
    <property type="evidence" value="ECO:0007669"/>
    <property type="project" value="TreeGrafter"/>
</dbReference>
<dbReference type="EMBL" id="CP020715">
    <property type="protein sequence ID" value="ARJ04561.1"/>
    <property type="molecule type" value="Genomic_DNA"/>
</dbReference>
<comment type="function">
    <text evidence="7">Key enzyme in folate metabolism. Catalyzes an essential reaction for de novo glycine and purine synthesis, and for DNA precursor synthesis.</text>
</comment>
<keyword evidence="6 7" id="KW-0560">Oxidoreductase</keyword>
<dbReference type="GO" id="GO:0006730">
    <property type="term" value="P:one-carbon metabolic process"/>
    <property type="evidence" value="ECO:0007669"/>
    <property type="project" value="UniProtKB-KW"/>
</dbReference>
<dbReference type="InterPro" id="IPR024072">
    <property type="entry name" value="DHFR-like_dom_sf"/>
</dbReference>
<keyword evidence="5 7" id="KW-0521">NADP</keyword>
<comment type="catalytic activity">
    <reaction evidence="7">
        <text>(6S)-5,6,7,8-tetrahydrofolate + NADP(+) = 7,8-dihydrofolate + NADPH + H(+)</text>
        <dbReference type="Rhea" id="RHEA:15009"/>
        <dbReference type="ChEBI" id="CHEBI:15378"/>
        <dbReference type="ChEBI" id="CHEBI:57451"/>
        <dbReference type="ChEBI" id="CHEBI:57453"/>
        <dbReference type="ChEBI" id="CHEBI:57783"/>
        <dbReference type="ChEBI" id="CHEBI:58349"/>
        <dbReference type="EC" id="1.5.1.3"/>
    </reaction>
</comment>
<evidence type="ECO:0000256" key="7">
    <source>
        <dbReference type="PIRNR" id="PIRNR000194"/>
    </source>
</evidence>
<gene>
    <name evidence="9" type="ORF">B5808_04485</name>
</gene>
<dbReference type="GO" id="GO:0046655">
    <property type="term" value="P:folic acid metabolic process"/>
    <property type="evidence" value="ECO:0007669"/>
    <property type="project" value="TreeGrafter"/>
</dbReference>